<feature type="region of interest" description="Disordered" evidence="1">
    <location>
        <begin position="287"/>
        <end position="359"/>
    </location>
</feature>
<dbReference type="InParanoid" id="A2FHB2"/>
<name>A2FHB2_TRIV3</name>
<accession>A2FHB2</accession>
<reference evidence="2" key="1">
    <citation type="submission" date="2006-10" db="EMBL/GenBank/DDBJ databases">
        <authorList>
            <person name="Amadeo P."/>
            <person name="Zhao Q."/>
            <person name="Wortman J."/>
            <person name="Fraser-Liggett C."/>
            <person name="Carlton J."/>
        </authorList>
    </citation>
    <scope>NUCLEOTIDE SEQUENCE</scope>
    <source>
        <strain evidence="2">G3</strain>
    </source>
</reference>
<sequence length="674" mass="75416">MCVIVFGDSISEVNGQILEEVTINTGKELRPRVQDYLKNGWIIYSYCPLCIVNTKTNQTINLTSQELKSNALASSNQNSLPPIPDLVEFPPFKFPTKSEIISESNSGYSQLQSGESDNNRYKNQIISRSIESTHKKKRHRKKHTHLWSVSNTMDNTSESDSSTMIVDTIVISSGDSSPNSEIFVNQANTTSNTRQSIPQNNAHTISGIYDQQDKKFYSTGNYIAPPVKLMQGSDVPNTLQGYTKNPVLVNEGTSPLHPSIKQSLKTNTNYVAPPLSQNYLQRLPPLSQWTLDHPSDFKDEKQTSNSQDTPNAPQINNPENVASKKSKKKKKKSKKRSKISIHSISKKDPPQLPIHVSLDFDPSSSMHLSEGMPATPSALKTISPLVTPRAPEIQQVFPPQSPTPEQKPKTPKKARKSHKKKKSKKSSKQKSSKSGHSSKSEKSEKSDKSNPVPKPEKPAKSSKSSKSDIKESDEEESYAGEESQYESYNSKKASENEELSQSILDFGTIKIEPATSTEEEKTPKQKKKRKSVSSEPDLPDTPVLDSPRKKKKKFLRKPKTLVGGKRAKVKAAGHTEVFETDDDGYDDDDPPVFKKVNFFDLLGVDPDSGDEYLSQDESSHKEEEEIKGPDDLIAELRAEGRTMFYQMRTVETSTLEEMEKFVSSYVRSELKKME</sequence>
<feature type="compositionally biased region" description="Basic and acidic residues" evidence="1">
    <location>
        <begin position="293"/>
        <end position="302"/>
    </location>
</feature>
<feature type="compositionally biased region" description="Basic and acidic residues" evidence="1">
    <location>
        <begin position="438"/>
        <end position="470"/>
    </location>
</feature>
<evidence type="ECO:0000256" key="1">
    <source>
        <dbReference type="SAM" id="MobiDB-lite"/>
    </source>
</evidence>
<evidence type="ECO:0000313" key="3">
    <source>
        <dbReference type="Proteomes" id="UP000001542"/>
    </source>
</evidence>
<dbReference type="Proteomes" id="UP000001542">
    <property type="component" value="Unassembled WGS sequence"/>
</dbReference>
<gene>
    <name evidence="2" type="ORF">TVAG_256500</name>
</gene>
<dbReference type="VEuPathDB" id="TrichDB:TVAG_256500"/>
<dbReference type="EMBL" id="DS113792">
    <property type="protein sequence ID" value="EAX95709.1"/>
    <property type="molecule type" value="Genomic_DNA"/>
</dbReference>
<feature type="compositionally biased region" description="Basic and acidic residues" evidence="1">
    <location>
        <begin position="617"/>
        <end position="630"/>
    </location>
</feature>
<feature type="region of interest" description="Disordered" evidence="1">
    <location>
        <begin position="609"/>
        <end position="630"/>
    </location>
</feature>
<feature type="compositionally biased region" description="Basic residues" evidence="1">
    <location>
        <begin position="409"/>
        <end position="433"/>
    </location>
</feature>
<feature type="compositionally biased region" description="Basic residues" evidence="1">
    <location>
        <begin position="548"/>
        <end position="560"/>
    </location>
</feature>
<keyword evidence="3" id="KW-1185">Reference proteome</keyword>
<feature type="region of interest" description="Disordered" evidence="1">
    <location>
        <begin position="389"/>
        <end position="560"/>
    </location>
</feature>
<feature type="compositionally biased region" description="Basic residues" evidence="1">
    <location>
        <begin position="324"/>
        <end position="339"/>
    </location>
</feature>
<dbReference type="AlphaFoldDB" id="A2FHB2"/>
<protein>
    <submittedName>
        <fullName evidence="2">Uncharacterized protein</fullName>
    </submittedName>
</protein>
<proteinExistence type="predicted"/>
<feature type="compositionally biased region" description="Polar residues" evidence="1">
    <location>
        <begin position="303"/>
        <end position="320"/>
    </location>
</feature>
<dbReference type="RefSeq" id="XP_001308639.1">
    <property type="nucleotide sequence ID" value="XM_001308638.1"/>
</dbReference>
<evidence type="ECO:0000313" key="2">
    <source>
        <dbReference type="EMBL" id="EAX95709.1"/>
    </source>
</evidence>
<dbReference type="VEuPathDB" id="TrichDB:TVAGG3_1006970"/>
<dbReference type="KEGG" id="tva:4753471"/>
<reference evidence="2" key="2">
    <citation type="journal article" date="2007" name="Science">
        <title>Draft genome sequence of the sexually transmitted pathogen Trichomonas vaginalis.</title>
        <authorList>
            <person name="Carlton J.M."/>
            <person name="Hirt R.P."/>
            <person name="Silva J.C."/>
            <person name="Delcher A.L."/>
            <person name="Schatz M."/>
            <person name="Zhao Q."/>
            <person name="Wortman J.R."/>
            <person name="Bidwell S.L."/>
            <person name="Alsmark U.C.M."/>
            <person name="Besteiro S."/>
            <person name="Sicheritz-Ponten T."/>
            <person name="Noel C.J."/>
            <person name="Dacks J.B."/>
            <person name="Foster P.G."/>
            <person name="Simillion C."/>
            <person name="Van de Peer Y."/>
            <person name="Miranda-Saavedra D."/>
            <person name="Barton G.J."/>
            <person name="Westrop G.D."/>
            <person name="Mueller S."/>
            <person name="Dessi D."/>
            <person name="Fiori P.L."/>
            <person name="Ren Q."/>
            <person name="Paulsen I."/>
            <person name="Zhang H."/>
            <person name="Bastida-Corcuera F.D."/>
            <person name="Simoes-Barbosa A."/>
            <person name="Brown M.T."/>
            <person name="Hayes R.D."/>
            <person name="Mukherjee M."/>
            <person name="Okumura C.Y."/>
            <person name="Schneider R."/>
            <person name="Smith A.J."/>
            <person name="Vanacova S."/>
            <person name="Villalvazo M."/>
            <person name="Haas B.J."/>
            <person name="Pertea M."/>
            <person name="Feldblyum T.V."/>
            <person name="Utterback T.R."/>
            <person name="Shu C.L."/>
            <person name="Osoegawa K."/>
            <person name="de Jong P.J."/>
            <person name="Hrdy I."/>
            <person name="Horvathova L."/>
            <person name="Zubacova Z."/>
            <person name="Dolezal P."/>
            <person name="Malik S.B."/>
            <person name="Logsdon J.M. Jr."/>
            <person name="Henze K."/>
            <person name="Gupta A."/>
            <person name="Wang C.C."/>
            <person name="Dunne R.L."/>
            <person name="Upcroft J.A."/>
            <person name="Upcroft P."/>
            <person name="White O."/>
            <person name="Salzberg S.L."/>
            <person name="Tang P."/>
            <person name="Chiu C.-H."/>
            <person name="Lee Y.-S."/>
            <person name="Embley T.M."/>
            <person name="Coombs G.H."/>
            <person name="Mottram J.C."/>
            <person name="Tachezy J."/>
            <person name="Fraser-Liggett C.M."/>
            <person name="Johnson P.J."/>
        </authorList>
    </citation>
    <scope>NUCLEOTIDE SEQUENCE [LARGE SCALE GENOMIC DNA]</scope>
    <source>
        <strain evidence="2">G3</strain>
    </source>
</reference>
<organism evidence="2 3">
    <name type="scientific">Trichomonas vaginalis (strain ATCC PRA-98 / G3)</name>
    <dbReference type="NCBI Taxonomy" id="412133"/>
    <lineage>
        <taxon>Eukaryota</taxon>
        <taxon>Metamonada</taxon>
        <taxon>Parabasalia</taxon>
        <taxon>Trichomonadida</taxon>
        <taxon>Trichomonadidae</taxon>
        <taxon>Trichomonas</taxon>
    </lineage>
</organism>